<comment type="caution">
    <text evidence="2">The sequence shown here is derived from an EMBL/GenBank/DDBJ whole genome shotgun (WGS) entry which is preliminary data.</text>
</comment>
<reference evidence="2 3" key="1">
    <citation type="submission" date="2024-09" db="EMBL/GenBank/DDBJ databases">
        <authorList>
            <person name="Sun Q."/>
            <person name="Mori K."/>
        </authorList>
    </citation>
    <scope>NUCLEOTIDE SEQUENCE [LARGE SCALE GENOMIC DNA]</scope>
    <source>
        <strain evidence="2 3">TBRC 2205</strain>
    </source>
</reference>
<evidence type="ECO:0000313" key="3">
    <source>
        <dbReference type="Proteomes" id="UP001589894"/>
    </source>
</evidence>
<name>A0ABV6P0Y8_9ACTN</name>
<dbReference type="InterPro" id="IPR001387">
    <property type="entry name" value="Cro/C1-type_HTH"/>
</dbReference>
<dbReference type="SMART" id="SM00530">
    <property type="entry name" value="HTH_XRE"/>
    <property type="match status" value="1"/>
</dbReference>
<dbReference type="Gene3D" id="1.10.260.40">
    <property type="entry name" value="lambda repressor-like DNA-binding domains"/>
    <property type="match status" value="1"/>
</dbReference>
<accession>A0ABV6P0Y8</accession>
<dbReference type="SUPFAM" id="SSF47413">
    <property type="entry name" value="lambda repressor-like DNA-binding domains"/>
    <property type="match status" value="1"/>
</dbReference>
<dbReference type="PANTHER" id="PTHR37301">
    <property type="entry name" value="DNA-BINDING PROTEIN-RELATED"/>
    <property type="match status" value="1"/>
</dbReference>
<dbReference type="PROSITE" id="PS50943">
    <property type="entry name" value="HTH_CROC1"/>
    <property type="match status" value="1"/>
</dbReference>
<dbReference type="Pfam" id="PF13443">
    <property type="entry name" value="HTH_26"/>
    <property type="match status" value="1"/>
</dbReference>
<dbReference type="PANTHER" id="PTHR37301:SF1">
    <property type="entry name" value="DNA-BINDING PROTEIN"/>
    <property type="match status" value="1"/>
</dbReference>
<protein>
    <submittedName>
        <fullName evidence="2">Helix-turn-helix domain-containing protein</fullName>
    </submittedName>
</protein>
<evidence type="ECO:0000259" key="1">
    <source>
        <dbReference type="PROSITE" id="PS50943"/>
    </source>
</evidence>
<proteinExistence type="predicted"/>
<evidence type="ECO:0000313" key="2">
    <source>
        <dbReference type="EMBL" id="MFC0566374.1"/>
    </source>
</evidence>
<feature type="domain" description="HTH cro/C1-type" evidence="1">
    <location>
        <begin position="13"/>
        <end position="68"/>
    </location>
</feature>
<dbReference type="RefSeq" id="WP_377340983.1">
    <property type="nucleotide sequence ID" value="NZ_JBHLUE010000016.1"/>
</dbReference>
<organism evidence="2 3">
    <name type="scientific">Plantactinospora siamensis</name>
    <dbReference type="NCBI Taxonomy" id="555372"/>
    <lineage>
        <taxon>Bacteria</taxon>
        <taxon>Bacillati</taxon>
        <taxon>Actinomycetota</taxon>
        <taxon>Actinomycetes</taxon>
        <taxon>Micromonosporales</taxon>
        <taxon>Micromonosporaceae</taxon>
        <taxon>Plantactinospora</taxon>
    </lineage>
</organism>
<gene>
    <name evidence="2" type="ORF">ACFFHU_19820</name>
</gene>
<keyword evidence="3" id="KW-1185">Reference proteome</keyword>
<sequence>MPPDEEHRVVVHLDALLAERGMTLTELADRVGVTLANLSVLKNGRARAIRFSTLTALCDALDCRPGDLFSLAPAGQRSAR</sequence>
<dbReference type="CDD" id="cd00093">
    <property type="entry name" value="HTH_XRE"/>
    <property type="match status" value="1"/>
</dbReference>
<dbReference type="EMBL" id="JBHLUE010000016">
    <property type="protein sequence ID" value="MFC0566374.1"/>
    <property type="molecule type" value="Genomic_DNA"/>
</dbReference>
<dbReference type="InterPro" id="IPR010982">
    <property type="entry name" value="Lambda_DNA-bd_dom_sf"/>
</dbReference>
<dbReference type="Proteomes" id="UP001589894">
    <property type="component" value="Unassembled WGS sequence"/>
</dbReference>